<feature type="domain" description="DUF7344" evidence="1">
    <location>
        <begin position="33"/>
        <end position="111"/>
    </location>
</feature>
<dbReference type="STRING" id="555875.SAMN04488124_2125"/>
<reference evidence="3" key="1">
    <citation type="submission" date="2016-10" db="EMBL/GenBank/DDBJ databases">
        <authorList>
            <person name="Varghese N."/>
            <person name="Submissions S."/>
        </authorList>
    </citation>
    <scope>NUCLEOTIDE SEQUENCE [LARGE SCALE GENOMIC DNA]</scope>
    <source>
        <strain evidence="3">CGMCC 1.8711</strain>
    </source>
</reference>
<dbReference type="OrthoDB" id="331021at2157"/>
<proteinExistence type="predicted"/>
<keyword evidence="3" id="KW-1185">Reference proteome</keyword>
<dbReference type="Proteomes" id="UP000243250">
    <property type="component" value="Unassembled WGS sequence"/>
</dbReference>
<dbReference type="Gene3D" id="1.10.10.10">
    <property type="entry name" value="Winged helix-like DNA-binding domain superfamily/Winged helix DNA-binding domain"/>
    <property type="match status" value="1"/>
</dbReference>
<dbReference type="EMBL" id="FOYS01000003">
    <property type="protein sequence ID" value="SFR52727.1"/>
    <property type="molecule type" value="Genomic_DNA"/>
</dbReference>
<dbReference type="Pfam" id="PF24035">
    <property type="entry name" value="DUF7344"/>
    <property type="match status" value="1"/>
</dbReference>
<gene>
    <name evidence="2" type="ORF">SAMN04488124_2125</name>
</gene>
<sequence>MTQTTNEDASEEQREQTVRPFADGGTLSLDDVFRILSNRRRRLALYLLFDASGSVDRDELASQLVAWERGVDVDDVPRDAVTTLNVELEHVHLPRLREANVVSYGRDERTLTLTETATRLKPYLDVSRDEDFEALD</sequence>
<protein>
    <recommendedName>
        <fullName evidence="1">DUF7344 domain-containing protein</fullName>
    </recommendedName>
</protein>
<name>A0A1I6HEL4_9EURY</name>
<dbReference type="AlphaFoldDB" id="A0A1I6HEL4"/>
<evidence type="ECO:0000313" key="3">
    <source>
        <dbReference type="Proteomes" id="UP000243250"/>
    </source>
</evidence>
<dbReference type="InterPro" id="IPR055768">
    <property type="entry name" value="DUF7344"/>
</dbReference>
<dbReference type="InterPro" id="IPR036388">
    <property type="entry name" value="WH-like_DNA-bd_sf"/>
</dbReference>
<evidence type="ECO:0000313" key="2">
    <source>
        <dbReference type="EMBL" id="SFR52727.1"/>
    </source>
</evidence>
<dbReference type="RefSeq" id="WP_089880402.1">
    <property type="nucleotide sequence ID" value="NZ_FOYS01000003.1"/>
</dbReference>
<accession>A0A1I6HEL4</accession>
<evidence type="ECO:0000259" key="1">
    <source>
        <dbReference type="Pfam" id="PF24035"/>
    </source>
</evidence>
<organism evidence="2 3">
    <name type="scientific">Halogeometricum limi</name>
    <dbReference type="NCBI Taxonomy" id="555875"/>
    <lineage>
        <taxon>Archaea</taxon>
        <taxon>Methanobacteriati</taxon>
        <taxon>Methanobacteriota</taxon>
        <taxon>Stenosarchaea group</taxon>
        <taxon>Halobacteria</taxon>
        <taxon>Halobacteriales</taxon>
        <taxon>Haloferacaceae</taxon>
        <taxon>Halogeometricum</taxon>
    </lineage>
</organism>